<proteinExistence type="predicted"/>
<evidence type="ECO:0000313" key="1">
    <source>
        <dbReference type="EMBL" id="JAE28088.1"/>
    </source>
</evidence>
<organism evidence="1">
    <name type="scientific">Arundo donax</name>
    <name type="common">Giant reed</name>
    <name type="synonym">Donax arundinaceus</name>
    <dbReference type="NCBI Taxonomy" id="35708"/>
    <lineage>
        <taxon>Eukaryota</taxon>
        <taxon>Viridiplantae</taxon>
        <taxon>Streptophyta</taxon>
        <taxon>Embryophyta</taxon>
        <taxon>Tracheophyta</taxon>
        <taxon>Spermatophyta</taxon>
        <taxon>Magnoliopsida</taxon>
        <taxon>Liliopsida</taxon>
        <taxon>Poales</taxon>
        <taxon>Poaceae</taxon>
        <taxon>PACMAD clade</taxon>
        <taxon>Arundinoideae</taxon>
        <taxon>Arundineae</taxon>
        <taxon>Arundo</taxon>
    </lineage>
</organism>
<sequence length="43" mass="4637">MTTRAGTTTRTATSKDPWISSSAMRCPCTRIATCTRSRGTTGR</sequence>
<protein>
    <submittedName>
        <fullName evidence="1">Uncharacterized protein</fullName>
    </submittedName>
</protein>
<reference evidence="1" key="2">
    <citation type="journal article" date="2015" name="Data Brief">
        <title>Shoot transcriptome of the giant reed, Arundo donax.</title>
        <authorList>
            <person name="Barrero R.A."/>
            <person name="Guerrero F.D."/>
            <person name="Moolhuijzen P."/>
            <person name="Goolsby J.A."/>
            <person name="Tidwell J."/>
            <person name="Bellgard S.E."/>
            <person name="Bellgard M.I."/>
        </authorList>
    </citation>
    <scope>NUCLEOTIDE SEQUENCE</scope>
    <source>
        <tissue evidence="1">Shoot tissue taken approximately 20 cm above the soil surface</tissue>
    </source>
</reference>
<dbReference type="AlphaFoldDB" id="A0A0A9H5F7"/>
<accession>A0A0A9H5F7</accession>
<reference evidence="1" key="1">
    <citation type="submission" date="2014-09" db="EMBL/GenBank/DDBJ databases">
        <authorList>
            <person name="Magalhaes I.L.F."/>
            <person name="Oliveira U."/>
            <person name="Santos F.R."/>
            <person name="Vidigal T.H.D.A."/>
            <person name="Brescovit A.D."/>
            <person name="Santos A.J."/>
        </authorList>
    </citation>
    <scope>NUCLEOTIDE SEQUENCE</scope>
    <source>
        <tissue evidence="1">Shoot tissue taken approximately 20 cm above the soil surface</tissue>
    </source>
</reference>
<name>A0A0A9H5F7_ARUDO</name>
<dbReference type="EMBL" id="GBRH01169808">
    <property type="protein sequence ID" value="JAE28088.1"/>
    <property type="molecule type" value="Transcribed_RNA"/>
</dbReference>